<keyword evidence="2" id="KW-0472">Membrane</keyword>
<feature type="coiled-coil region" evidence="1">
    <location>
        <begin position="32"/>
        <end position="59"/>
    </location>
</feature>
<dbReference type="Proteomes" id="UP000001411">
    <property type="component" value="Chromosome"/>
</dbReference>
<name>A0A0H2VJ94_STAES</name>
<accession>A0A0H2VJ94</accession>
<dbReference type="RefSeq" id="WP_002484410.1">
    <property type="nucleotide sequence ID" value="NC_004461.1"/>
</dbReference>
<protein>
    <recommendedName>
        <fullName evidence="5">Transposon-related protein</fullName>
    </recommendedName>
</protein>
<keyword evidence="1" id="KW-0175">Coiled coil</keyword>
<gene>
    <name evidence="3" type="ordered locus">SE_1488</name>
</gene>
<proteinExistence type="predicted"/>
<dbReference type="KEGG" id="sep:SE_1488"/>
<dbReference type="HOGENOM" id="CLU_1365503_0_0_9"/>
<sequence length="200" mass="23296">MENNKFVLSSLAILSVVLIVIVLIFYIKSLNQNQVINEYRELKNENTNLIREKERMKKLLSFKPSDNKNIFESSSVLIKNMMNTQNESNYNNAKNEMKKFSSSKFMDKFFKDSHPQYNRPLNTKITDIKYFNEDNSSMNDKKIVIATLTRKAYEIDGTKITDKVIATNNMVIKVNFKNTDGKWLIDDFKVIGDIPIGEEK</sequence>
<organism evidence="3 4">
    <name type="scientific">Staphylococcus epidermidis (strain ATCC 12228 / FDA PCI 1200)</name>
    <dbReference type="NCBI Taxonomy" id="176280"/>
    <lineage>
        <taxon>Bacteria</taxon>
        <taxon>Bacillati</taxon>
        <taxon>Bacillota</taxon>
        <taxon>Bacilli</taxon>
        <taxon>Bacillales</taxon>
        <taxon>Staphylococcaceae</taxon>
        <taxon>Staphylococcus</taxon>
    </lineage>
</organism>
<evidence type="ECO:0000313" key="4">
    <source>
        <dbReference type="Proteomes" id="UP000001411"/>
    </source>
</evidence>
<reference evidence="3 4" key="1">
    <citation type="journal article" date="2003" name="Mol. Microbiol.">
        <title>Genome-based analysis of virulence genes in a non-biofilm-forming Staphylococcus epidermidis strain (ATCC 12228).</title>
        <authorList>
            <person name="Zhang Y.Q."/>
            <person name="Ren S.X."/>
            <person name="Li H.L."/>
            <person name="Wang Y.X."/>
            <person name="Fu G."/>
            <person name="Yang J."/>
            <person name="Qin Z.Q."/>
            <person name="Miao Y.G."/>
            <person name="Wang W.Y."/>
            <person name="Chen R.S."/>
            <person name="Shen Y."/>
            <person name="Chen Z."/>
            <person name="Yuan Z.H."/>
            <person name="Zhao G.P."/>
            <person name="Qu D."/>
            <person name="Danchin A."/>
            <person name="Wen Y.M."/>
        </authorList>
    </citation>
    <scope>NUCLEOTIDE SEQUENCE [LARGE SCALE GENOMIC DNA]</scope>
    <source>
        <strain evidence="4">ATCC 12228 / FDA PCI 1200</strain>
    </source>
</reference>
<dbReference type="PATRIC" id="fig|176280.10.peg.1451"/>
<keyword evidence="2" id="KW-1133">Transmembrane helix</keyword>
<dbReference type="OrthoDB" id="9894131at2"/>
<dbReference type="AlphaFoldDB" id="A0A0H2VJ94"/>
<evidence type="ECO:0000313" key="3">
    <source>
        <dbReference type="EMBL" id="AAO05087.1"/>
    </source>
</evidence>
<evidence type="ECO:0000256" key="1">
    <source>
        <dbReference type="SAM" id="Coils"/>
    </source>
</evidence>
<keyword evidence="2" id="KW-0812">Transmembrane</keyword>
<evidence type="ECO:0000256" key="2">
    <source>
        <dbReference type="SAM" id="Phobius"/>
    </source>
</evidence>
<dbReference type="EMBL" id="AE015929">
    <property type="protein sequence ID" value="AAO05087.1"/>
    <property type="molecule type" value="Genomic_DNA"/>
</dbReference>
<feature type="transmembrane region" description="Helical" evidence="2">
    <location>
        <begin position="6"/>
        <end position="27"/>
    </location>
</feature>
<evidence type="ECO:0008006" key="5">
    <source>
        <dbReference type="Google" id="ProtNLM"/>
    </source>
</evidence>